<evidence type="ECO:0000256" key="2">
    <source>
        <dbReference type="ARBA" id="ARBA00022448"/>
    </source>
</evidence>
<reference evidence="7" key="1">
    <citation type="submission" date="2023-12" db="EMBL/GenBank/DDBJ databases">
        <title>Fervidustalea candida gen. nov., sp. nov., a novel member of the family Paenibacillaceae isolated from a geothermal area.</title>
        <authorList>
            <person name="Li W.-J."/>
            <person name="Jiao J.-Y."/>
            <person name="Chen Y."/>
        </authorList>
    </citation>
    <scope>NUCLEOTIDE SEQUENCE</scope>
    <source>
        <strain evidence="7">SYSU GA230002</strain>
    </source>
</reference>
<protein>
    <submittedName>
        <fullName evidence="7">ABC transporter substrate-binding protein</fullName>
    </submittedName>
</protein>
<dbReference type="SUPFAM" id="SSF53822">
    <property type="entry name" value="Periplasmic binding protein-like I"/>
    <property type="match status" value="1"/>
</dbReference>
<name>A0ABU5ZJ75_9BACL</name>
<dbReference type="InterPro" id="IPR028082">
    <property type="entry name" value="Peripla_BP_I"/>
</dbReference>
<organism evidence="7 8">
    <name type="scientific">Ferviditalea candida</name>
    <dbReference type="NCBI Taxonomy" id="3108399"/>
    <lineage>
        <taxon>Bacteria</taxon>
        <taxon>Bacillati</taxon>
        <taxon>Bacillota</taxon>
        <taxon>Bacilli</taxon>
        <taxon>Bacillales</taxon>
        <taxon>Paenibacillaceae</taxon>
        <taxon>Ferviditalea</taxon>
    </lineage>
</organism>
<dbReference type="Pfam" id="PF13458">
    <property type="entry name" value="Peripla_BP_6"/>
    <property type="match status" value="1"/>
</dbReference>
<dbReference type="PANTHER" id="PTHR30483:SF6">
    <property type="entry name" value="PERIPLASMIC BINDING PROTEIN OF ABC TRANSPORTER FOR NATURAL AMINO ACIDS"/>
    <property type="match status" value="1"/>
</dbReference>
<dbReference type="RefSeq" id="WP_371754383.1">
    <property type="nucleotide sequence ID" value="NZ_JAYJLD010000015.1"/>
</dbReference>
<keyword evidence="4" id="KW-0029">Amino-acid transport</keyword>
<dbReference type="InterPro" id="IPR051010">
    <property type="entry name" value="BCAA_transport"/>
</dbReference>
<comment type="similarity">
    <text evidence="1">Belongs to the leucine-binding protein family.</text>
</comment>
<feature type="domain" description="Leucine-binding protein" evidence="6">
    <location>
        <begin position="56"/>
        <end position="396"/>
    </location>
</feature>
<proteinExistence type="inferred from homology"/>
<evidence type="ECO:0000256" key="3">
    <source>
        <dbReference type="ARBA" id="ARBA00022729"/>
    </source>
</evidence>
<gene>
    <name evidence="7" type="ORF">VF724_11370</name>
</gene>
<keyword evidence="3" id="KW-0732">Signal</keyword>
<dbReference type="Proteomes" id="UP001310386">
    <property type="component" value="Unassembled WGS sequence"/>
</dbReference>
<evidence type="ECO:0000313" key="7">
    <source>
        <dbReference type="EMBL" id="MEB3102262.1"/>
    </source>
</evidence>
<sequence length="401" mass="42507">MKKSILGITMAIIVFMLVLTACGGSQPSSGGTSSKGNDSGKQAGQSGGDSAQSGGTVKIGALGDLSGKSALSGKFKKMGIDLALEEINAAGGILGKKLEVVFQDTQGTQQGAVGAFQKLVSDKDIVAVIGSIRSTNVQATDSFAKKAGIPVAIGGTNVGLTTKLGDKWYFRFRPHDGYAAKSIAEFSAKKLGYKKIAIIYDSDAFGSGGKDLLLQNYKEMGIEPVAVESYNTGNKDFTPFLQKFADKGAEAVNTYMTNSEDAGQMVNQIHEKGFKYQLIGSPSLAQEVTLKISGDNLNGVYSVNDFAADQSDATIAFVKKFKAKYNETPDVYTAWVYDALHVFAKVINEKKSTKPDDIRDGILAIKNYDGAEGNYTFDANGDGLHSYSIVKVEGGKIVTVH</sequence>
<keyword evidence="2" id="KW-0813">Transport</keyword>
<dbReference type="PANTHER" id="PTHR30483">
    <property type="entry name" value="LEUCINE-SPECIFIC-BINDING PROTEIN"/>
    <property type="match status" value="1"/>
</dbReference>
<evidence type="ECO:0000313" key="8">
    <source>
        <dbReference type="Proteomes" id="UP001310386"/>
    </source>
</evidence>
<dbReference type="Gene3D" id="3.40.50.2300">
    <property type="match status" value="2"/>
</dbReference>
<keyword evidence="8" id="KW-1185">Reference proteome</keyword>
<evidence type="ECO:0000259" key="6">
    <source>
        <dbReference type="Pfam" id="PF13458"/>
    </source>
</evidence>
<dbReference type="EMBL" id="JAYJLD010000015">
    <property type="protein sequence ID" value="MEB3102262.1"/>
    <property type="molecule type" value="Genomic_DNA"/>
</dbReference>
<evidence type="ECO:0000256" key="4">
    <source>
        <dbReference type="ARBA" id="ARBA00022970"/>
    </source>
</evidence>
<dbReference type="InterPro" id="IPR000709">
    <property type="entry name" value="Leu_Ile_Val-bd"/>
</dbReference>
<dbReference type="PROSITE" id="PS51257">
    <property type="entry name" value="PROKAR_LIPOPROTEIN"/>
    <property type="match status" value="1"/>
</dbReference>
<evidence type="ECO:0000256" key="5">
    <source>
        <dbReference type="SAM" id="MobiDB-lite"/>
    </source>
</evidence>
<dbReference type="InterPro" id="IPR028081">
    <property type="entry name" value="Leu-bd"/>
</dbReference>
<feature type="region of interest" description="Disordered" evidence="5">
    <location>
        <begin position="27"/>
        <end position="54"/>
    </location>
</feature>
<dbReference type="CDD" id="cd19986">
    <property type="entry name" value="PBP1_ABC_HAAT-like"/>
    <property type="match status" value="1"/>
</dbReference>
<accession>A0ABU5ZJ75</accession>
<evidence type="ECO:0000256" key="1">
    <source>
        <dbReference type="ARBA" id="ARBA00010062"/>
    </source>
</evidence>
<comment type="caution">
    <text evidence="7">The sequence shown here is derived from an EMBL/GenBank/DDBJ whole genome shotgun (WGS) entry which is preliminary data.</text>
</comment>
<dbReference type="PRINTS" id="PR00337">
    <property type="entry name" value="LEUILEVALBP"/>
</dbReference>